<dbReference type="Gene3D" id="3.10.580.10">
    <property type="entry name" value="CBS-domain"/>
    <property type="match status" value="1"/>
</dbReference>
<dbReference type="PROSITE" id="PS51371">
    <property type="entry name" value="CBS"/>
    <property type="match status" value="2"/>
</dbReference>
<evidence type="ECO:0000256" key="4">
    <source>
        <dbReference type="ARBA" id="ARBA00023303"/>
    </source>
</evidence>
<dbReference type="GO" id="GO:0034220">
    <property type="term" value="P:monoatomic ion transmembrane transport"/>
    <property type="evidence" value="ECO:0007669"/>
    <property type="project" value="UniProtKB-KW"/>
</dbReference>
<keyword evidence="2" id="KW-0406">Ion transport</keyword>
<keyword evidence="5" id="KW-0812">Transmembrane</keyword>
<keyword evidence="4" id="KW-0407">Ion channel</keyword>
<dbReference type="SUPFAM" id="SSF81340">
    <property type="entry name" value="Clc chloride channel"/>
    <property type="match status" value="1"/>
</dbReference>
<evidence type="ECO:0000256" key="3">
    <source>
        <dbReference type="ARBA" id="ARBA00023214"/>
    </source>
</evidence>
<evidence type="ECO:0000256" key="5">
    <source>
        <dbReference type="SAM" id="Phobius"/>
    </source>
</evidence>
<dbReference type="Gene3D" id="1.10.3080.10">
    <property type="entry name" value="Clc chloride channel"/>
    <property type="match status" value="1"/>
</dbReference>
<reference evidence="7" key="1">
    <citation type="submission" date="2019-03" db="EMBL/GenBank/DDBJ databases">
        <authorList>
            <person name="Hao L."/>
        </authorList>
    </citation>
    <scope>NUCLEOTIDE SEQUENCE</scope>
</reference>
<dbReference type="Pfam" id="PF00571">
    <property type="entry name" value="CBS"/>
    <property type="match status" value="2"/>
</dbReference>
<dbReference type="InterPro" id="IPR000644">
    <property type="entry name" value="CBS_dom"/>
</dbReference>
<feature type="domain" description="CBS" evidence="6">
    <location>
        <begin position="126"/>
        <end position="185"/>
    </location>
</feature>
<keyword evidence="1" id="KW-0813">Transport</keyword>
<dbReference type="EMBL" id="CAADRN010000362">
    <property type="protein sequence ID" value="VFU18945.1"/>
    <property type="molecule type" value="Genomic_DNA"/>
</dbReference>
<dbReference type="SMART" id="SM00116">
    <property type="entry name" value="CBS"/>
    <property type="match status" value="2"/>
</dbReference>
<keyword evidence="3" id="KW-0868">Chloride</keyword>
<evidence type="ECO:0000256" key="2">
    <source>
        <dbReference type="ARBA" id="ARBA00023065"/>
    </source>
</evidence>
<feature type="domain" description="CBS" evidence="6">
    <location>
        <begin position="64"/>
        <end position="122"/>
    </location>
</feature>
<dbReference type="InterPro" id="IPR014743">
    <property type="entry name" value="Cl-channel_core"/>
</dbReference>
<feature type="transmembrane region" description="Helical" evidence="5">
    <location>
        <begin position="12"/>
        <end position="30"/>
    </location>
</feature>
<keyword evidence="5" id="KW-0472">Membrane</keyword>
<evidence type="ECO:0000313" key="7">
    <source>
        <dbReference type="EMBL" id="VFU18945.1"/>
    </source>
</evidence>
<keyword evidence="5" id="KW-1133">Transmembrane helix</keyword>
<dbReference type="AlphaFoldDB" id="A0A485MCZ5"/>
<dbReference type="InterPro" id="IPR050368">
    <property type="entry name" value="ClC-type_chloride_channel"/>
</dbReference>
<dbReference type="PANTHER" id="PTHR43427">
    <property type="entry name" value="CHLORIDE CHANNEL PROTEIN CLC-E"/>
    <property type="match status" value="1"/>
</dbReference>
<sequence>MLFEMSNDYHIILPLMITCIISAAVARGLYPGSIYTVKLIRRGLDIEAARYPDVFREIPVSEAMTENVVAISASLSVNQAYRQVQDSQHRGFPIVDGSGGLVGIVTSYELVSSQQRSGSLPVTAIATTDLIVTTPDEPLSLAAMKLSRYGIGRLPVVEPGQPKKMVGLLSRTDIIEAYSKVIRDATSQDSNSKKVV</sequence>
<protein>
    <submittedName>
        <fullName evidence="7">Cl-channel voltage-gated family protein</fullName>
    </submittedName>
</protein>
<proteinExistence type="predicted"/>
<organism evidence="7">
    <name type="scientific">anaerobic digester metagenome</name>
    <dbReference type="NCBI Taxonomy" id="1263854"/>
    <lineage>
        <taxon>unclassified sequences</taxon>
        <taxon>metagenomes</taxon>
        <taxon>ecological metagenomes</taxon>
    </lineage>
</organism>
<evidence type="ECO:0000256" key="1">
    <source>
        <dbReference type="ARBA" id="ARBA00022448"/>
    </source>
</evidence>
<name>A0A485MCZ5_9ZZZZ</name>
<dbReference type="PANTHER" id="PTHR43427:SF6">
    <property type="entry name" value="CHLORIDE CHANNEL PROTEIN CLC-E"/>
    <property type="match status" value="1"/>
</dbReference>
<dbReference type="InterPro" id="IPR046342">
    <property type="entry name" value="CBS_dom_sf"/>
</dbReference>
<gene>
    <name evidence="7" type="ORF">SCFA_600008</name>
</gene>
<evidence type="ECO:0000259" key="6">
    <source>
        <dbReference type="PROSITE" id="PS51371"/>
    </source>
</evidence>
<dbReference type="SUPFAM" id="SSF54631">
    <property type="entry name" value="CBS-domain pair"/>
    <property type="match status" value="1"/>
</dbReference>
<accession>A0A485MCZ5</accession>